<feature type="compositionally biased region" description="Polar residues" evidence="1">
    <location>
        <begin position="45"/>
        <end position="57"/>
    </location>
</feature>
<reference evidence="2 3" key="1">
    <citation type="journal article" date="2023" name="Life. Sci Alliance">
        <title>Evolutionary insights into 3D genome organization and epigenetic landscape of Vigna mungo.</title>
        <authorList>
            <person name="Junaid A."/>
            <person name="Singh B."/>
            <person name="Bhatia S."/>
        </authorList>
    </citation>
    <scope>NUCLEOTIDE SEQUENCE [LARGE SCALE GENOMIC DNA]</scope>
    <source>
        <strain evidence="2">Urdbean</strain>
    </source>
</reference>
<feature type="compositionally biased region" description="Polar residues" evidence="1">
    <location>
        <begin position="73"/>
        <end position="90"/>
    </location>
</feature>
<dbReference type="Proteomes" id="UP001374535">
    <property type="component" value="Chromosome 1"/>
</dbReference>
<sequence>MTKHIPWILPSLLGDVCSQHSIPPFVAAIPIPSQPNLIRTLPHHTPSTLASPYDSGSTGHAATAPTTHHHNTEVTLTPSQHHRQVATTPLSRRDNNLVNRHPRPPRDSNLPTGTILTSIVEEIGVLNVCSKMRLKKLGF</sequence>
<proteinExistence type="predicted"/>
<accession>A0AAQ3SBU7</accession>
<evidence type="ECO:0000313" key="3">
    <source>
        <dbReference type="Proteomes" id="UP001374535"/>
    </source>
</evidence>
<name>A0AAQ3SBU7_VIGMU</name>
<keyword evidence="3" id="KW-1185">Reference proteome</keyword>
<organism evidence="2 3">
    <name type="scientific">Vigna mungo</name>
    <name type="common">Black gram</name>
    <name type="synonym">Phaseolus mungo</name>
    <dbReference type="NCBI Taxonomy" id="3915"/>
    <lineage>
        <taxon>Eukaryota</taxon>
        <taxon>Viridiplantae</taxon>
        <taxon>Streptophyta</taxon>
        <taxon>Embryophyta</taxon>
        <taxon>Tracheophyta</taxon>
        <taxon>Spermatophyta</taxon>
        <taxon>Magnoliopsida</taxon>
        <taxon>eudicotyledons</taxon>
        <taxon>Gunneridae</taxon>
        <taxon>Pentapetalae</taxon>
        <taxon>rosids</taxon>
        <taxon>fabids</taxon>
        <taxon>Fabales</taxon>
        <taxon>Fabaceae</taxon>
        <taxon>Papilionoideae</taxon>
        <taxon>50 kb inversion clade</taxon>
        <taxon>NPAAA clade</taxon>
        <taxon>indigoferoid/millettioid clade</taxon>
        <taxon>Phaseoleae</taxon>
        <taxon>Vigna</taxon>
    </lineage>
</organism>
<feature type="region of interest" description="Disordered" evidence="1">
    <location>
        <begin position="38"/>
        <end position="112"/>
    </location>
</feature>
<evidence type="ECO:0000313" key="2">
    <source>
        <dbReference type="EMBL" id="WVZ23251.1"/>
    </source>
</evidence>
<dbReference type="EMBL" id="CP144700">
    <property type="protein sequence ID" value="WVZ23251.1"/>
    <property type="molecule type" value="Genomic_DNA"/>
</dbReference>
<protein>
    <submittedName>
        <fullName evidence="2">Uncharacterized protein</fullName>
    </submittedName>
</protein>
<evidence type="ECO:0000256" key="1">
    <source>
        <dbReference type="SAM" id="MobiDB-lite"/>
    </source>
</evidence>
<dbReference type="AlphaFoldDB" id="A0AAQ3SBU7"/>
<gene>
    <name evidence="2" type="ORF">V8G54_001795</name>
</gene>